<keyword evidence="3" id="KW-1185">Reference proteome</keyword>
<dbReference type="HOGENOM" id="CLU_701355_0_0_2"/>
<dbReference type="KEGG" id="nvn:NVIE_024350"/>
<dbReference type="Proteomes" id="UP000027093">
    <property type="component" value="Chromosome"/>
</dbReference>
<evidence type="ECO:0000256" key="1">
    <source>
        <dbReference type="SAM" id="Phobius"/>
    </source>
</evidence>
<dbReference type="CDD" id="cd00064">
    <property type="entry name" value="FU"/>
    <property type="match status" value="1"/>
</dbReference>
<keyword evidence="1" id="KW-0812">Transmembrane</keyword>
<dbReference type="STRING" id="926571.NVIE_024350"/>
<protein>
    <submittedName>
        <fullName evidence="2">Uncharacterized protein</fullName>
    </submittedName>
</protein>
<dbReference type="EMBL" id="CP007536">
    <property type="protein sequence ID" value="AIC16700.1"/>
    <property type="molecule type" value="Genomic_DNA"/>
</dbReference>
<dbReference type="InterPro" id="IPR006212">
    <property type="entry name" value="Furin_repeat"/>
</dbReference>
<proteinExistence type="predicted"/>
<keyword evidence="1" id="KW-0472">Membrane</keyword>
<evidence type="ECO:0000313" key="3">
    <source>
        <dbReference type="Proteomes" id="UP000027093"/>
    </source>
</evidence>
<feature type="transmembrane region" description="Helical" evidence="1">
    <location>
        <begin position="321"/>
        <end position="343"/>
    </location>
</feature>
<dbReference type="NCBIfam" id="NF041770">
    <property type="entry name" value="CFI_box_CTERM"/>
    <property type="match status" value="1"/>
</dbReference>
<keyword evidence="1" id="KW-1133">Transmembrane helix</keyword>
<feature type="transmembrane region" description="Helical" evidence="1">
    <location>
        <begin position="349"/>
        <end position="369"/>
    </location>
</feature>
<gene>
    <name evidence="2" type="ORF">NVIE_024350</name>
</gene>
<evidence type="ECO:0000313" key="2">
    <source>
        <dbReference type="EMBL" id="AIC16700.1"/>
    </source>
</evidence>
<organism evidence="2 3">
    <name type="scientific">Nitrososphaera viennensis EN76</name>
    <dbReference type="NCBI Taxonomy" id="926571"/>
    <lineage>
        <taxon>Archaea</taxon>
        <taxon>Nitrososphaerota</taxon>
        <taxon>Nitrososphaeria</taxon>
        <taxon>Nitrososphaerales</taxon>
        <taxon>Nitrososphaeraceae</taxon>
        <taxon>Nitrososphaera</taxon>
    </lineage>
</organism>
<name>A0A060HNF7_9ARCH</name>
<dbReference type="InterPro" id="IPR049886">
    <property type="entry name" value="CFI_box_CTERM_dom"/>
</dbReference>
<accession>A0A060HNF7</accession>
<sequence>MLNSACASCRFVPARASFLLSAILATTAIATGFPGTGAASAQDCDLVDQYGNCVDECDFGEYELDGECRPECPEGYEPDDVLGTCELDDSDTGQQITATTGKVTIDAIAGVREGQTFLISGKVQDKSGQGIPGAQYRIVIGTKGHDVMSKSGTTLAGGEFSQEFKAPDVNGKQEYLVYVSTPYGLGSRIFDVNESGCLIATAAFGSELAPQVQFLREFRDQRILSTAAGSSFMSAFNTVYYSFSPYVADYEREQPWLQAAVRAGIQPLLGILAVSEKAYSIVPGELGSIAAGLVASSLIGAVYASPVALAAARRLQRRGPALAVSLSVTVAILVASVLASALLNNDAAMTVTTSALVVATLALSTLAVASSVSRLVRKRDKNGDGALKLPLGP</sequence>
<feature type="transmembrane region" description="Helical" evidence="1">
    <location>
        <begin position="286"/>
        <end position="309"/>
    </location>
</feature>
<reference evidence="2 3" key="1">
    <citation type="journal article" date="2014" name="Int. J. Syst. Evol. Microbiol.">
        <title>Nitrososphaera viennensis gen. nov., sp. nov., an aerobic and mesophilic, ammonia-oxidizing archaeon from soil and a member of the archaeal phylum Thaumarchaeota.</title>
        <authorList>
            <person name="Stieglmeier M."/>
            <person name="Klingl A."/>
            <person name="Alves R.J."/>
            <person name="Rittmann S.K."/>
            <person name="Melcher M."/>
            <person name="Leisch N."/>
            <person name="Schleper C."/>
        </authorList>
    </citation>
    <scope>NUCLEOTIDE SEQUENCE [LARGE SCALE GENOMIC DNA]</scope>
    <source>
        <strain evidence="2">EN76</strain>
    </source>
</reference>
<dbReference type="AlphaFoldDB" id="A0A060HNF7"/>